<evidence type="ECO:0000313" key="8">
    <source>
        <dbReference type="EMBL" id="MFC5590516.1"/>
    </source>
</evidence>
<accession>A0ABW0TLW6</accession>
<dbReference type="PANTHER" id="PTHR11360:SF284">
    <property type="entry name" value="EG:103B4.3 PROTEIN-RELATED"/>
    <property type="match status" value="1"/>
</dbReference>
<dbReference type="PROSITE" id="PS50850">
    <property type="entry name" value="MFS"/>
    <property type="match status" value="1"/>
</dbReference>
<proteinExistence type="predicted"/>
<feature type="transmembrane region" description="Helical" evidence="6">
    <location>
        <begin position="324"/>
        <end position="347"/>
    </location>
</feature>
<dbReference type="InterPro" id="IPR020846">
    <property type="entry name" value="MFS_dom"/>
</dbReference>
<dbReference type="CDD" id="cd17355">
    <property type="entry name" value="MFS_YcxA_like"/>
    <property type="match status" value="1"/>
</dbReference>
<gene>
    <name evidence="8" type="ORF">ACFPRA_16540</name>
</gene>
<dbReference type="PANTHER" id="PTHR11360">
    <property type="entry name" value="MONOCARBOXYLATE TRANSPORTER"/>
    <property type="match status" value="1"/>
</dbReference>
<reference evidence="9" key="1">
    <citation type="journal article" date="2019" name="Int. J. Syst. Evol. Microbiol.">
        <title>The Global Catalogue of Microorganisms (GCM) 10K type strain sequencing project: providing services to taxonomists for standard genome sequencing and annotation.</title>
        <authorList>
            <consortium name="The Broad Institute Genomics Platform"/>
            <consortium name="The Broad Institute Genome Sequencing Center for Infectious Disease"/>
            <person name="Wu L."/>
            <person name="Ma J."/>
        </authorList>
    </citation>
    <scope>NUCLEOTIDE SEQUENCE [LARGE SCALE GENOMIC DNA]</scope>
    <source>
        <strain evidence="9">CGMCC 4.1434</strain>
    </source>
</reference>
<sequence>MKLKIHYAWIILLLTFFTLLAAQGVRLSFGAFIEPWETDFSTNRGVITLISFISYIVFAFTQPYVGKLIDRFGVRPIISLSILLIGFATISTFFATSPWQLIVIYGVIASIGFGGASNVAGAIIIANWFKEKKGFALGLMSAGTAAGQLFLVPAALLLIHQLGWRSTVLVLGFFLTVIVFPLIFLFLRTHPGEKNLQAYGESNEVSHEKNEYNVKTEIKRSLSIFQLLKRKDFMYLAFPFFVCGVTTTGLMDTHLIPFAQFCGISPTVTGVAVSLLAGFNILGTAFSGYLADRWSCRYMLFGLYGVRLLTIILLLVILSDLSLIGIFITQSHLLLIFAISFGIVNFATVAPTNKLATDYFQGTSVGSVIGWLFLGHQFGAALGSFIPGVLFEMTGGYTISFVASIILLIIASYMSIRLPKNQTLPIELT</sequence>
<evidence type="ECO:0000256" key="5">
    <source>
        <dbReference type="ARBA" id="ARBA00023136"/>
    </source>
</evidence>
<feature type="transmembrane region" description="Helical" evidence="6">
    <location>
        <begin position="368"/>
        <end position="391"/>
    </location>
</feature>
<feature type="transmembrane region" description="Helical" evidence="6">
    <location>
        <begin position="397"/>
        <end position="416"/>
    </location>
</feature>
<dbReference type="RefSeq" id="WP_381437114.1">
    <property type="nucleotide sequence ID" value="NZ_JBHSNO010000008.1"/>
</dbReference>
<feature type="transmembrane region" description="Helical" evidence="6">
    <location>
        <begin position="77"/>
        <end position="96"/>
    </location>
</feature>
<keyword evidence="4 6" id="KW-1133">Transmembrane helix</keyword>
<feature type="domain" description="Major facilitator superfamily (MFS) profile" evidence="7">
    <location>
        <begin position="10"/>
        <end position="423"/>
    </location>
</feature>
<feature type="transmembrane region" description="Helical" evidence="6">
    <location>
        <begin position="102"/>
        <end position="129"/>
    </location>
</feature>
<dbReference type="Gene3D" id="1.20.1250.20">
    <property type="entry name" value="MFS general substrate transporter like domains"/>
    <property type="match status" value="2"/>
</dbReference>
<dbReference type="Pfam" id="PF07690">
    <property type="entry name" value="MFS_1"/>
    <property type="match status" value="1"/>
</dbReference>
<keyword evidence="9" id="KW-1185">Reference proteome</keyword>
<evidence type="ECO:0000256" key="6">
    <source>
        <dbReference type="SAM" id="Phobius"/>
    </source>
</evidence>
<feature type="transmembrane region" description="Helical" evidence="6">
    <location>
        <begin position="233"/>
        <end position="251"/>
    </location>
</feature>
<feature type="transmembrane region" description="Helical" evidence="6">
    <location>
        <begin position="166"/>
        <end position="187"/>
    </location>
</feature>
<protein>
    <submittedName>
        <fullName evidence="8">MFS transporter</fullName>
    </submittedName>
</protein>
<evidence type="ECO:0000256" key="1">
    <source>
        <dbReference type="ARBA" id="ARBA00004651"/>
    </source>
</evidence>
<dbReference type="InterPro" id="IPR036259">
    <property type="entry name" value="MFS_trans_sf"/>
</dbReference>
<dbReference type="Proteomes" id="UP001596109">
    <property type="component" value="Unassembled WGS sequence"/>
</dbReference>
<feature type="transmembrane region" description="Helical" evidence="6">
    <location>
        <begin position="298"/>
        <end position="318"/>
    </location>
</feature>
<dbReference type="SUPFAM" id="SSF103473">
    <property type="entry name" value="MFS general substrate transporter"/>
    <property type="match status" value="1"/>
</dbReference>
<organism evidence="8 9">
    <name type="scientific">Sporosarcina soli</name>
    <dbReference type="NCBI Taxonomy" id="334736"/>
    <lineage>
        <taxon>Bacteria</taxon>
        <taxon>Bacillati</taxon>
        <taxon>Bacillota</taxon>
        <taxon>Bacilli</taxon>
        <taxon>Bacillales</taxon>
        <taxon>Caryophanaceae</taxon>
        <taxon>Sporosarcina</taxon>
    </lineage>
</organism>
<dbReference type="InterPro" id="IPR011701">
    <property type="entry name" value="MFS"/>
</dbReference>
<name>A0ABW0TLW6_9BACL</name>
<evidence type="ECO:0000259" key="7">
    <source>
        <dbReference type="PROSITE" id="PS50850"/>
    </source>
</evidence>
<dbReference type="EMBL" id="JBHSNO010000008">
    <property type="protein sequence ID" value="MFC5590516.1"/>
    <property type="molecule type" value="Genomic_DNA"/>
</dbReference>
<comment type="subcellular location">
    <subcellularLocation>
        <location evidence="1">Cell membrane</location>
        <topology evidence="1">Multi-pass membrane protein</topology>
    </subcellularLocation>
</comment>
<evidence type="ECO:0000256" key="4">
    <source>
        <dbReference type="ARBA" id="ARBA00022989"/>
    </source>
</evidence>
<keyword evidence="5 6" id="KW-0472">Membrane</keyword>
<feature type="transmembrane region" description="Helical" evidence="6">
    <location>
        <begin position="136"/>
        <end position="160"/>
    </location>
</feature>
<comment type="caution">
    <text evidence="8">The sequence shown here is derived from an EMBL/GenBank/DDBJ whole genome shotgun (WGS) entry which is preliminary data.</text>
</comment>
<evidence type="ECO:0000313" key="9">
    <source>
        <dbReference type="Proteomes" id="UP001596109"/>
    </source>
</evidence>
<feature type="transmembrane region" description="Helical" evidence="6">
    <location>
        <begin position="46"/>
        <end position="65"/>
    </location>
</feature>
<dbReference type="InterPro" id="IPR050327">
    <property type="entry name" value="Proton-linked_MCT"/>
</dbReference>
<keyword evidence="2" id="KW-0813">Transport</keyword>
<evidence type="ECO:0000256" key="2">
    <source>
        <dbReference type="ARBA" id="ARBA00022448"/>
    </source>
</evidence>
<feature type="transmembrane region" description="Helical" evidence="6">
    <location>
        <begin position="271"/>
        <end position="291"/>
    </location>
</feature>
<keyword evidence="3 6" id="KW-0812">Transmembrane</keyword>
<evidence type="ECO:0000256" key="3">
    <source>
        <dbReference type="ARBA" id="ARBA00022692"/>
    </source>
</evidence>